<dbReference type="InterPro" id="IPR046887">
    <property type="entry name" value="RsmE_PUA-like"/>
</dbReference>
<dbReference type="Gene3D" id="2.40.240.20">
    <property type="entry name" value="Hypothetical PUA domain-like, domain 1"/>
    <property type="match status" value="1"/>
</dbReference>
<feature type="domain" description="Ribosomal RNA small subunit methyltransferase E PUA-like" evidence="14">
    <location>
        <begin position="18"/>
        <end position="64"/>
    </location>
</feature>
<comment type="subcellular location">
    <subcellularLocation>
        <location evidence="1 12">Cytoplasm</location>
    </subcellularLocation>
</comment>
<dbReference type="EC" id="2.1.1.193" evidence="3 12"/>
<dbReference type="InterPro" id="IPR029026">
    <property type="entry name" value="tRNA_m1G_MTases_N"/>
</dbReference>
<evidence type="ECO:0000256" key="5">
    <source>
        <dbReference type="ARBA" id="ARBA00022490"/>
    </source>
</evidence>
<comment type="similarity">
    <text evidence="2 12">Belongs to the RNA methyltransferase RsmE family.</text>
</comment>
<evidence type="ECO:0000256" key="6">
    <source>
        <dbReference type="ARBA" id="ARBA00022552"/>
    </source>
</evidence>
<keyword evidence="7 12" id="KW-0489">Methyltransferase</keyword>
<evidence type="ECO:0000256" key="10">
    <source>
        <dbReference type="ARBA" id="ARBA00025699"/>
    </source>
</evidence>
<evidence type="ECO:0000256" key="1">
    <source>
        <dbReference type="ARBA" id="ARBA00004496"/>
    </source>
</evidence>
<proteinExistence type="inferred from homology"/>
<dbReference type="SUPFAM" id="SSF88697">
    <property type="entry name" value="PUA domain-like"/>
    <property type="match status" value="1"/>
</dbReference>
<evidence type="ECO:0000256" key="9">
    <source>
        <dbReference type="ARBA" id="ARBA00022691"/>
    </source>
</evidence>
<keyword evidence="8 12" id="KW-0808">Transferase</keyword>
<dbReference type="EMBL" id="FRCP01000013">
    <property type="protein sequence ID" value="SHM61747.1"/>
    <property type="molecule type" value="Genomic_DNA"/>
</dbReference>
<dbReference type="SUPFAM" id="SSF75217">
    <property type="entry name" value="alpha/beta knot"/>
    <property type="match status" value="1"/>
</dbReference>
<dbReference type="STRING" id="1120996.SAMN02746066_02606"/>
<evidence type="ECO:0000259" key="13">
    <source>
        <dbReference type="Pfam" id="PF04452"/>
    </source>
</evidence>
<dbReference type="OrthoDB" id="9815641at2"/>
<keyword evidence="5 12" id="KW-0963">Cytoplasm</keyword>
<dbReference type="Pfam" id="PF04452">
    <property type="entry name" value="Methyltrans_RNA"/>
    <property type="match status" value="1"/>
</dbReference>
<reference evidence="15 16" key="1">
    <citation type="submission" date="2016-11" db="EMBL/GenBank/DDBJ databases">
        <authorList>
            <person name="Jaros S."/>
            <person name="Januszkiewicz K."/>
            <person name="Wedrychowicz H."/>
        </authorList>
    </citation>
    <scope>NUCLEOTIDE SEQUENCE [LARGE SCALE GENOMIC DNA]</scope>
    <source>
        <strain evidence="15 16">DSM 15930</strain>
    </source>
</reference>
<organism evidence="15 16">
    <name type="scientific">Anaerosporobacter mobilis DSM 15930</name>
    <dbReference type="NCBI Taxonomy" id="1120996"/>
    <lineage>
        <taxon>Bacteria</taxon>
        <taxon>Bacillati</taxon>
        <taxon>Bacillota</taxon>
        <taxon>Clostridia</taxon>
        <taxon>Lachnospirales</taxon>
        <taxon>Lachnospiraceae</taxon>
        <taxon>Anaerosporobacter</taxon>
    </lineage>
</organism>
<dbReference type="CDD" id="cd18084">
    <property type="entry name" value="RsmE-like"/>
    <property type="match status" value="1"/>
</dbReference>
<keyword evidence="6 12" id="KW-0698">rRNA processing</keyword>
<evidence type="ECO:0000256" key="2">
    <source>
        <dbReference type="ARBA" id="ARBA00005528"/>
    </source>
</evidence>
<gene>
    <name evidence="15" type="ORF">SAMN02746066_02606</name>
</gene>
<evidence type="ECO:0000256" key="3">
    <source>
        <dbReference type="ARBA" id="ARBA00012328"/>
    </source>
</evidence>
<accession>A0A1M7KA89</accession>
<dbReference type="GO" id="GO:0070475">
    <property type="term" value="P:rRNA base methylation"/>
    <property type="evidence" value="ECO:0007669"/>
    <property type="project" value="TreeGrafter"/>
</dbReference>
<feature type="domain" description="Ribosomal RNA small subunit methyltransferase E methyltransferase" evidence="13">
    <location>
        <begin position="73"/>
        <end position="241"/>
    </location>
</feature>
<dbReference type="InterPro" id="IPR015947">
    <property type="entry name" value="PUA-like_sf"/>
</dbReference>
<protein>
    <recommendedName>
        <fullName evidence="4 12">Ribosomal RNA small subunit methyltransferase E</fullName>
        <ecNumber evidence="3 12">2.1.1.193</ecNumber>
    </recommendedName>
</protein>
<dbReference type="InterPro" id="IPR029028">
    <property type="entry name" value="Alpha/beta_knot_MTases"/>
</dbReference>
<keyword evidence="9 12" id="KW-0949">S-adenosyl-L-methionine</keyword>
<evidence type="ECO:0000259" key="14">
    <source>
        <dbReference type="Pfam" id="PF20260"/>
    </source>
</evidence>
<dbReference type="Pfam" id="PF20260">
    <property type="entry name" value="PUA_4"/>
    <property type="match status" value="1"/>
</dbReference>
<evidence type="ECO:0000256" key="7">
    <source>
        <dbReference type="ARBA" id="ARBA00022603"/>
    </source>
</evidence>
<dbReference type="PIRSF" id="PIRSF015601">
    <property type="entry name" value="MTase_slr0722"/>
    <property type="match status" value="1"/>
</dbReference>
<evidence type="ECO:0000313" key="16">
    <source>
        <dbReference type="Proteomes" id="UP000184038"/>
    </source>
</evidence>
<dbReference type="PANTHER" id="PTHR30027">
    <property type="entry name" value="RIBOSOMAL RNA SMALL SUBUNIT METHYLTRANSFERASE E"/>
    <property type="match status" value="1"/>
</dbReference>
<dbReference type="RefSeq" id="WP_073288367.1">
    <property type="nucleotide sequence ID" value="NZ_FRCP01000013.1"/>
</dbReference>
<comment type="function">
    <text evidence="10 12">Specifically methylates the N3 position of the uracil ring of uridine 1498 (m3U1498) in 16S rRNA. Acts on the fully assembled 30S ribosomal subunit.</text>
</comment>
<evidence type="ECO:0000256" key="8">
    <source>
        <dbReference type="ARBA" id="ARBA00022679"/>
    </source>
</evidence>
<evidence type="ECO:0000256" key="12">
    <source>
        <dbReference type="PIRNR" id="PIRNR015601"/>
    </source>
</evidence>
<evidence type="ECO:0000256" key="11">
    <source>
        <dbReference type="ARBA" id="ARBA00047944"/>
    </source>
</evidence>
<evidence type="ECO:0000256" key="4">
    <source>
        <dbReference type="ARBA" id="ARBA00013673"/>
    </source>
</evidence>
<dbReference type="InterPro" id="IPR006700">
    <property type="entry name" value="RsmE"/>
</dbReference>
<dbReference type="AlphaFoldDB" id="A0A1M7KA89"/>
<dbReference type="PANTHER" id="PTHR30027:SF3">
    <property type="entry name" value="16S RRNA (URACIL(1498)-N(3))-METHYLTRANSFERASE"/>
    <property type="match status" value="1"/>
</dbReference>
<dbReference type="NCBIfam" id="TIGR00046">
    <property type="entry name" value="RsmE family RNA methyltransferase"/>
    <property type="match status" value="1"/>
</dbReference>
<dbReference type="GO" id="GO:0070042">
    <property type="term" value="F:rRNA (uridine-N3-)-methyltransferase activity"/>
    <property type="evidence" value="ECO:0007669"/>
    <property type="project" value="TreeGrafter"/>
</dbReference>
<dbReference type="Gene3D" id="3.40.1280.10">
    <property type="match status" value="1"/>
</dbReference>
<dbReference type="GO" id="GO:0005737">
    <property type="term" value="C:cytoplasm"/>
    <property type="evidence" value="ECO:0007669"/>
    <property type="project" value="UniProtKB-SubCell"/>
</dbReference>
<dbReference type="InterPro" id="IPR046886">
    <property type="entry name" value="RsmE_MTase_dom"/>
</dbReference>
<sequence length="245" mass="27820">MYRFYVEQNQIHDVYITIEGSDVNHIKNVLRMKIGEAMILCDGQGMDYHCTIDTLSNDFIQAKIVKAEDTQTELPAKIFLFQGLPKKDKMELIIQKAVELGVYQIVPVMMKRSVVKLDDKKKEQKKLERWQSIATSAAKQSGRGIIPEVVPVMSYKDAISMAKEMEYKVLPFEHAEGMEETKKIIKEVHGKKSVAVFIGPEGGFEDDEVAYAMESEIKPITLGKRILRTETAGLTILSVLMFELE</sequence>
<dbReference type="Proteomes" id="UP000184038">
    <property type="component" value="Unassembled WGS sequence"/>
</dbReference>
<evidence type="ECO:0000313" key="15">
    <source>
        <dbReference type="EMBL" id="SHM61747.1"/>
    </source>
</evidence>
<name>A0A1M7KA89_9FIRM</name>
<dbReference type="NCBIfam" id="NF008692">
    <property type="entry name" value="PRK11713.1-5"/>
    <property type="match status" value="1"/>
</dbReference>
<keyword evidence="16" id="KW-1185">Reference proteome</keyword>
<comment type="catalytic activity">
    <reaction evidence="11 12">
        <text>uridine(1498) in 16S rRNA + S-adenosyl-L-methionine = N(3)-methyluridine(1498) in 16S rRNA + S-adenosyl-L-homocysteine + H(+)</text>
        <dbReference type="Rhea" id="RHEA:42920"/>
        <dbReference type="Rhea" id="RHEA-COMP:10283"/>
        <dbReference type="Rhea" id="RHEA-COMP:10284"/>
        <dbReference type="ChEBI" id="CHEBI:15378"/>
        <dbReference type="ChEBI" id="CHEBI:57856"/>
        <dbReference type="ChEBI" id="CHEBI:59789"/>
        <dbReference type="ChEBI" id="CHEBI:65315"/>
        <dbReference type="ChEBI" id="CHEBI:74502"/>
        <dbReference type="EC" id="2.1.1.193"/>
    </reaction>
</comment>